<gene>
    <name evidence="10" type="ORF">GIB67_039324</name>
</gene>
<evidence type="ECO:0000256" key="2">
    <source>
        <dbReference type="ARBA" id="ARBA00006728"/>
    </source>
</evidence>
<comment type="subcellular location">
    <subcellularLocation>
        <location evidence="1 8">Nucleus</location>
    </subcellularLocation>
</comment>
<evidence type="ECO:0000256" key="3">
    <source>
        <dbReference type="ARBA" id="ARBA00022491"/>
    </source>
</evidence>
<dbReference type="SUPFAM" id="SSF54277">
    <property type="entry name" value="CAD &amp; PB1 domains"/>
    <property type="match status" value="1"/>
</dbReference>
<dbReference type="PANTHER" id="PTHR31734:SF103">
    <property type="entry name" value="AUXIN-RESPONSIVE PROTEIN IAA16"/>
    <property type="match status" value="1"/>
</dbReference>
<accession>A0A7J7MN12</accession>
<dbReference type="InterPro" id="IPR003311">
    <property type="entry name" value="AUX_IAA"/>
</dbReference>
<dbReference type="OrthoDB" id="642974at2759"/>
<comment type="similarity">
    <text evidence="2 8">Belongs to the Aux/IAA family.</text>
</comment>
<keyword evidence="3 8" id="KW-0678">Repressor</keyword>
<keyword evidence="7 8" id="KW-0927">Auxin signaling pathway</keyword>
<dbReference type="InterPro" id="IPR033389">
    <property type="entry name" value="AUX/IAA_dom"/>
</dbReference>
<dbReference type="Gene3D" id="3.10.20.90">
    <property type="entry name" value="Phosphatidylinositol 3-kinase Catalytic Subunit, Chain A, domain 1"/>
    <property type="match status" value="1"/>
</dbReference>
<protein>
    <recommendedName>
        <fullName evidence="8">Auxin-responsive protein</fullName>
    </recommendedName>
</protein>
<dbReference type="AlphaFoldDB" id="A0A7J7MN12"/>
<dbReference type="PANTHER" id="PTHR31734">
    <property type="entry name" value="AUXIN-RESPONSIVE PROTEIN IAA17"/>
    <property type="match status" value="1"/>
</dbReference>
<evidence type="ECO:0000256" key="1">
    <source>
        <dbReference type="ARBA" id="ARBA00004123"/>
    </source>
</evidence>
<dbReference type="InterPro" id="IPR053793">
    <property type="entry name" value="PB1-like"/>
</dbReference>
<feature type="domain" description="PB1" evidence="9">
    <location>
        <begin position="127"/>
        <end position="210"/>
    </location>
</feature>
<comment type="subunit">
    <text evidence="8">Homodimers and heterodimers.</text>
</comment>
<dbReference type="EMBL" id="JACGCM010001344">
    <property type="protein sequence ID" value="KAF6156345.1"/>
    <property type="molecule type" value="Genomic_DNA"/>
</dbReference>
<evidence type="ECO:0000313" key="10">
    <source>
        <dbReference type="EMBL" id="KAF6156345.1"/>
    </source>
</evidence>
<evidence type="ECO:0000256" key="8">
    <source>
        <dbReference type="RuleBase" id="RU004549"/>
    </source>
</evidence>
<comment type="function">
    <text evidence="8">Aux/IAA proteins are short-lived transcriptional factors that function as repressors of early auxin response genes at low auxin concentrations.</text>
</comment>
<keyword evidence="5 8" id="KW-0804">Transcription</keyword>
<proteinExistence type="inferred from homology"/>
<keyword evidence="11" id="KW-1185">Reference proteome</keyword>
<dbReference type="GO" id="GO:0006355">
    <property type="term" value="P:regulation of DNA-templated transcription"/>
    <property type="evidence" value="ECO:0007669"/>
    <property type="project" value="InterPro"/>
</dbReference>
<evidence type="ECO:0000256" key="5">
    <source>
        <dbReference type="ARBA" id="ARBA00023163"/>
    </source>
</evidence>
<name>A0A7J7MN12_9MAGN</name>
<reference evidence="10 11" key="1">
    <citation type="journal article" date="2020" name="IScience">
        <title>Genome Sequencing of the Endangered Kingdonia uniflora (Circaeasteraceae, Ranunculales) Reveals Potential Mechanisms of Evolutionary Specialization.</title>
        <authorList>
            <person name="Sun Y."/>
            <person name="Deng T."/>
            <person name="Zhang A."/>
            <person name="Moore M.J."/>
            <person name="Landis J.B."/>
            <person name="Lin N."/>
            <person name="Zhang H."/>
            <person name="Zhang X."/>
            <person name="Huang J."/>
            <person name="Zhang X."/>
            <person name="Sun H."/>
            <person name="Wang H."/>
        </authorList>
    </citation>
    <scope>NUCLEOTIDE SEQUENCE [LARGE SCALE GENOMIC DNA]</scope>
    <source>
        <strain evidence="10">TB1705</strain>
        <tissue evidence="10">Leaf</tissue>
    </source>
</reference>
<evidence type="ECO:0000256" key="6">
    <source>
        <dbReference type="ARBA" id="ARBA00023242"/>
    </source>
</evidence>
<evidence type="ECO:0000313" key="11">
    <source>
        <dbReference type="Proteomes" id="UP000541444"/>
    </source>
</evidence>
<organism evidence="10 11">
    <name type="scientific">Kingdonia uniflora</name>
    <dbReference type="NCBI Taxonomy" id="39325"/>
    <lineage>
        <taxon>Eukaryota</taxon>
        <taxon>Viridiplantae</taxon>
        <taxon>Streptophyta</taxon>
        <taxon>Embryophyta</taxon>
        <taxon>Tracheophyta</taxon>
        <taxon>Spermatophyta</taxon>
        <taxon>Magnoliopsida</taxon>
        <taxon>Ranunculales</taxon>
        <taxon>Circaeasteraceae</taxon>
        <taxon>Kingdonia</taxon>
    </lineage>
</organism>
<comment type="caution">
    <text evidence="10">The sequence shown here is derived from an EMBL/GenBank/DDBJ whole genome shotgun (WGS) entry which is preliminary data.</text>
</comment>
<evidence type="ECO:0000256" key="4">
    <source>
        <dbReference type="ARBA" id="ARBA00023015"/>
    </source>
</evidence>
<keyword evidence="4 8" id="KW-0805">Transcription regulation</keyword>
<dbReference type="GO" id="GO:0009734">
    <property type="term" value="P:auxin-activated signaling pathway"/>
    <property type="evidence" value="ECO:0007669"/>
    <property type="project" value="UniProtKB-UniRule"/>
</dbReference>
<dbReference type="GO" id="GO:0005634">
    <property type="term" value="C:nucleus"/>
    <property type="evidence" value="ECO:0007669"/>
    <property type="project" value="UniProtKB-SubCell"/>
</dbReference>
<dbReference type="Pfam" id="PF02309">
    <property type="entry name" value="AUX_IAA"/>
    <property type="match status" value="1"/>
</dbReference>
<keyword evidence="6 8" id="KW-0539">Nucleus</keyword>
<evidence type="ECO:0000259" key="9">
    <source>
        <dbReference type="PROSITE" id="PS51745"/>
    </source>
</evidence>
<evidence type="ECO:0000256" key="7">
    <source>
        <dbReference type="ARBA" id="ARBA00023294"/>
    </source>
</evidence>
<dbReference type="PROSITE" id="PS51745">
    <property type="entry name" value="PB1"/>
    <property type="match status" value="1"/>
</dbReference>
<sequence>MLNVVGLGSEGVNEYSLNFKETELCLGLPGGGSEGDDEEFWKRGFSETIDLKLTLPSDEMDLTEKMKNSTIEKSLFILLLMILQSRRLASMEQAVGWPPVRSYRKNVMAVQKSKTDDEEKVNTNANTNFVKVSLDRAPYLRKVNLKMYKSYQELSDALGKMFSSFTIGSEYLPTYEDKDGDWMLDVCAFMQAVENNEKGSEAIGLGCTKSGGEIQKPSLKY</sequence>
<dbReference type="Proteomes" id="UP000541444">
    <property type="component" value="Unassembled WGS sequence"/>
</dbReference>